<dbReference type="PANTHER" id="PTHR46113">
    <property type="entry name" value="SNAC DOMAIN-CONTAINING PROTEIN"/>
    <property type="match status" value="1"/>
</dbReference>
<feature type="compositionally biased region" description="Acidic residues" evidence="1">
    <location>
        <begin position="313"/>
        <end position="322"/>
    </location>
</feature>
<dbReference type="Gene3D" id="3.40.50.300">
    <property type="entry name" value="P-loop containing nucleotide triphosphate hydrolases"/>
    <property type="match status" value="1"/>
</dbReference>
<keyword evidence="2" id="KW-0347">Helicase</keyword>
<keyword evidence="3" id="KW-1185">Reference proteome</keyword>
<feature type="compositionally biased region" description="Acidic residues" evidence="1">
    <location>
        <begin position="82"/>
        <end position="91"/>
    </location>
</feature>
<feature type="region of interest" description="Disordered" evidence="1">
    <location>
        <begin position="740"/>
        <end position="804"/>
    </location>
</feature>
<evidence type="ECO:0000313" key="3">
    <source>
        <dbReference type="Proteomes" id="UP001233172"/>
    </source>
</evidence>
<dbReference type="Proteomes" id="UP001233172">
    <property type="component" value="Unassembled WGS sequence"/>
</dbReference>
<feature type="compositionally biased region" description="Basic and acidic residues" evidence="1">
    <location>
        <begin position="237"/>
        <end position="248"/>
    </location>
</feature>
<dbReference type="SUPFAM" id="SSF52540">
    <property type="entry name" value="P-loop containing nucleoside triphosphate hydrolases"/>
    <property type="match status" value="1"/>
</dbReference>
<dbReference type="EMBL" id="JASAOG010000033">
    <property type="protein sequence ID" value="KAK0060919.1"/>
    <property type="molecule type" value="Genomic_DNA"/>
</dbReference>
<feature type="compositionally biased region" description="Basic and acidic residues" evidence="1">
    <location>
        <begin position="147"/>
        <end position="198"/>
    </location>
</feature>
<dbReference type="PANTHER" id="PTHR46113:SF1">
    <property type="entry name" value="PEPTIDASE M17 LEUCYL AMINOPEPTIDASE N-TERMINAL DOMAIN-CONTAINING PROTEIN"/>
    <property type="match status" value="1"/>
</dbReference>
<feature type="compositionally biased region" description="Basic and acidic residues" evidence="1">
    <location>
        <begin position="301"/>
        <end position="312"/>
    </location>
</feature>
<feature type="region of interest" description="Disordered" evidence="1">
    <location>
        <begin position="341"/>
        <end position="378"/>
    </location>
</feature>
<accession>A0AAD8FF56</accession>
<keyword evidence="2" id="KW-0067">ATP-binding</keyword>
<reference evidence="2" key="1">
    <citation type="journal article" date="2023" name="PLoS Negl. Trop. Dis.">
        <title>A genome sequence for Biomphalaria pfeifferi, the major vector snail for the human-infecting parasite Schistosoma mansoni.</title>
        <authorList>
            <person name="Bu L."/>
            <person name="Lu L."/>
            <person name="Laidemitt M.R."/>
            <person name="Zhang S.M."/>
            <person name="Mutuku M."/>
            <person name="Mkoji G."/>
            <person name="Steinauer M."/>
            <person name="Loker E.S."/>
        </authorList>
    </citation>
    <scope>NUCLEOTIDE SEQUENCE</scope>
    <source>
        <strain evidence="2">KasaAsao</strain>
    </source>
</reference>
<comment type="caution">
    <text evidence="2">The sequence shown here is derived from an EMBL/GenBank/DDBJ whole genome shotgun (WGS) entry which is preliminary data.</text>
</comment>
<name>A0AAD8FF56_BIOPF</name>
<feature type="compositionally biased region" description="Basic and acidic residues" evidence="1">
    <location>
        <begin position="61"/>
        <end position="70"/>
    </location>
</feature>
<feature type="compositionally biased region" description="Basic and acidic residues" evidence="1">
    <location>
        <begin position="31"/>
        <end position="46"/>
    </location>
</feature>
<proteinExistence type="predicted"/>
<feature type="compositionally biased region" description="Basic and acidic residues" evidence="1">
    <location>
        <begin position="92"/>
        <end position="116"/>
    </location>
</feature>
<evidence type="ECO:0000256" key="1">
    <source>
        <dbReference type="SAM" id="MobiDB-lite"/>
    </source>
</evidence>
<feature type="compositionally biased region" description="Low complexity" evidence="1">
    <location>
        <begin position="747"/>
        <end position="756"/>
    </location>
</feature>
<dbReference type="InterPro" id="IPR027417">
    <property type="entry name" value="P-loop_NTPase"/>
</dbReference>
<gene>
    <name evidence="2" type="ORF">Bpfe_009788</name>
</gene>
<keyword evidence="2" id="KW-0547">Nucleotide-binding</keyword>
<dbReference type="GO" id="GO:0004386">
    <property type="term" value="F:helicase activity"/>
    <property type="evidence" value="ECO:0007669"/>
    <property type="project" value="UniProtKB-KW"/>
</dbReference>
<keyword evidence="2" id="KW-0378">Hydrolase</keyword>
<evidence type="ECO:0000313" key="2">
    <source>
        <dbReference type="EMBL" id="KAK0060919.1"/>
    </source>
</evidence>
<feature type="region of interest" description="Disordered" evidence="1">
    <location>
        <begin position="1"/>
        <end position="47"/>
    </location>
</feature>
<feature type="region of interest" description="Disordered" evidence="1">
    <location>
        <begin position="61"/>
        <end position="288"/>
    </location>
</feature>
<protein>
    <submittedName>
        <fullName evidence="2">Pre-mRNA-splicing factor ATP-dependent RNA helicase PRP16</fullName>
    </submittedName>
</protein>
<sequence>MASLELDDDIHRLEGTSGKETGGLIIMKKGPSKDGDTAHTFKRPDMPKVSLLGLDKLAASKREIDSEIHMTPKRSKVSSYKEDDENDVEDDDYKKMSKKSNKDKERYYRHPQEETPSHPGGVNSEAKHRLQKHSRYKDRGISAYSSSKEKKREKERRRDKGSYSERKSFYDDRSARSYRSERASRDWEETPDSRRSYYHDSVQTPSYKIKDTPSRSSWDDDDLPSNSKSSWDMPTPSRDHSSTKEKKSVRGNNKSVDNRQSSRSERDNKPSRKQSDYTPKATPTYKYNEWMKDKKTIQYTPKEEMKSGKENVLEFESEEDRQEWENEQKRLDREWYNLDEGYDDEHNPFSGTSQAYTKKKEEELEQKKKKRMSAQQRQINKDNELWETNRMLRSGVVNRVNFDEDFDDENEARVHLQVLNIVPPFLDGRIVFTKQPEPVVPLRDPTSDMAVVSRKGCPVVRIHREQKERKKAQKKEWELAGTNIGNIMGIKKVDDEEDKTLEPNFKEDHKFADVMQEKNEAVSEFALKRSIREQRQYLPIFAVRNQLLTIIRDNNVIIIVGETGSGKTTQLTQTYVHLIGEPVQLFNGNMLPTTREVLQVYYHHHNNEKLSKTESITVTVREVCEIWARARVPSAEERNIIHKLKLLVDKHRTVCRNKTRGGTAQMARESNFEADMNGLFDIAHHDAMNRIKIEEDRVFLVDQRTERKYVMGKIDQQLTAVEGRRAVRIQREAELRTKEDRRLNDLAQASAPASASLNNGDTSDIRDLDEESSVELSDYNPECKSSDSSDTQGQTQQKRAKISANEAVSPKLAAALDCTSVSNRDAAYILHAAATTYGQNASGMSLPVSCIRRTRSKRHIQAAGDVKSAFNRDGPLVIPFDGKLLPSIAGGPGKEDRVAIIVTGRTTEKLLAIPKVVQGTGEQIAKAAAETITDWELTNSIAGMSFDTTAANTDHLNGTCVLLEQKLGKELLWLACRHHILEVLCSDIFKKVFGPTSGPNVILFRRFQEFWPNIDQVEYKPCADTLLMTESLAVLKQEILKFCQDILTAEVKTRMASCLITASEHETSSERSIKYTGKEELGDKKLDYFIGSRSHFFFQVLNLDKLFLNLPVEQWPQLEAYLHAKVVAHSLKVVNDSAERGIALASNFNKSLTKKEDEKQYLYQVVESHRKQYPDAKNATLNQ</sequence>
<reference evidence="2" key="2">
    <citation type="submission" date="2023-04" db="EMBL/GenBank/DDBJ databases">
        <authorList>
            <person name="Bu L."/>
            <person name="Lu L."/>
            <person name="Laidemitt M.R."/>
            <person name="Zhang S.M."/>
            <person name="Mutuku M."/>
            <person name="Mkoji G."/>
            <person name="Steinauer M."/>
            <person name="Loker E.S."/>
        </authorList>
    </citation>
    <scope>NUCLEOTIDE SEQUENCE</scope>
    <source>
        <strain evidence="2">KasaAsao</strain>
        <tissue evidence="2">Whole Snail</tissue>
    </source>
</reference>
<feature type="region of interest" description="Disordered" evidence="1">
    <location>
        <begin position="301"/>
        <end position="327"/>
    </location>
</feature>
<organism evidence="2 3">
    <name type="scientific">Biomphalaria pfeifferi</name>
    <name type="common">Bloodfluke planorb</name>
    <name type="synonym">Freshwater snail</name>
    <dbReference type="NCBI Taxonomy" id="112525"/>
    <lineage>
        <taxon>Eukaryota</taxon>
        <taxon>Metazoa</taxon>
        <taxon>Spiralia</taxon>
        <taxon>Lophotrochozoa</taxon>
        <taxon>Mollusca</taxon>
        <taxon>Gastropoda</taxon>
        <taxon>Heterobranchia</taxon>
        <taxon>Euthyneura</taxon>
        <taxon>Panpulmonata</taxon>
        <taxon>Hygrophila</taxon>
        <taxon>Lymnaeoidea</taxon>
        <taxon>Planorbidae</taxon>
        <taxon>Biomphalaria</taxon>
    </lineage>
</organism>
<feature type="compositionally biased region" description="Low complexity" evidence="1">
    <location>
        <begin position="786"/>
        <end position="797"/>
    </location>
</feature>
<feature type="compositionally biased region" description="Basic and acidic residues" evidence="1">
    <location>
        <begin position="256"/>
        <end position="275"/>
    </location>
</feature>
<dbReference type="AlphaFoldDB" id="A0AAD8FF56"/>